<dbReference type="Proteomes" id="UP000007305">
    <property type="component" value="Chromosome 5"/>
</dbReference>
<dbReference type="InterPro" id="IPR027417">
    <property type="entry name" value="P-loop_NTPase"/>
</dbReference>
<evidence type="ECO:0000313" key="6">
    <source>
        <dbReference type="Proteomes" id="UP000007305"/>
    </source>
</evidence>
<feature type="domain" description="ATPase AAA-type core" evidence="4">
    <location>
        <begin position="83"/>
        <end position="124"/>
    </location>
</feature>
<dbReference type="InterPro" id="IPR003959">
    <property type="entry name" value="ATPase_AAA_core"/>
</dbReference>
<evidence type="ECO:0000259" key="4">
    <source>
        <dbReference type="Pfam" id="PF00004"/>
    </source>
</evidence>
<name>A0A804PDF5_MAIZE</name>
<evidence type="ECO:0000256" key="1">
    <source>
        <dbReference type="ARBA" id="ARBA00022741"/>
    </source>
</evidence>
<protein>
    <recommendedName>
        <fullName evidence="4">ATPase AAA-type core domain-containing protein</fullName>
    </recommendedName>
</protein>
<dbReference type="PANTHER" id="PTHR23073">
    <property type="entry name" value="26S PROTEASOME REGULATORY SUBUNIT"/>
    <property type="match status" value="1"/>
</dbReference>
<dbReference type="GO" id="GO:0016887">
    <property type="term" value="F:ATP hydrolysis activity"/>
    <property type="evidence" value="ECO:0007669"/>
    <property type="project" value="InterPro"/>
</dbReference>
<dbReference type="Gramene" id="Zm00001eb228450_T001">
    <property type="protein sequence ID" value="Zm00001eb228450_P001"/>
    <property type="gene ID" value="Zm00001eb228450"/>
</dbReference>
<dbReference type="Gene3D" id="3.40.50.300">
    <property type="entry name" value="P-loop containing nucleotide triphosphate hydrolases"/>
    <property type="match status" value="1"/>
</dbReference>
<dbReference type="EnsemblPlants" id="Zm00001eb228450_T001">
    <property type="protein sequence ID" value="Zm00001eb228450_P001"/>
    <property type="gene ID" value="Zm00001eb228450"/>
</dbReference>
<dbReference type="SUPFAM" id="SSF52540">
    <property type="entry name" value="P-loop containing nucleoside triphosphate hydrolases"/>
    <property type="match status" value="1"/>
</dbReference>
<dbReference type="InParanoid" id="A0A804PDF5"/>
<reference evidence="5" key="2">
    <citation type="submission" date="2019-07" db="EMBL/GenBank/DDBJ databases">
        <authorList>
            <person name="Seetharam A."/>
            <person name="Woodhouse M."/>
            <person name="Cannon E."/>
        </authorList>
    </citation>
    <scope>NUCLEOTIDE SEQUENCE [LARGE SCALE GENOMIC DNA]</scope>
    <source>
        <strain evidence="5">cv. B73</strain>
    </source>
</reference>
<dbReference type="Pfam" id="PF00004">
    <property type="entry name" value="AAA"/>
    <property type="match status" value="1"/>
</dbReference>
<dbReference type="Gene3D" id="1.10.8.60">
    <property type="match status" value="1"/>
</dbReference>
<evidence type="ECO:0000256" key="2">
    <source>
        <dbReference type="ARBA" id="ARBA00022840"/>
    </source>
</evidence>
<dbReference type="GO" id="GO:0005524">
    <property type="term" value="F:ATP binding"/>
    <property type="evidence" value="ECO:0007669"/>
    <property type="project" value="UniProtKB-KW"/>
</dbReference>
<evidence type="ECO:0000256" key="3">
    <source>
        <dbReference type="SAM" id="MobiDB-lite"/>
    </source>
</evidence>
<keyword evidence="1" id="KW-0547">Nucleotide-binding</keyword>
<accession>A0A804PDF5</accession>
<dbReference type="InterPro" id="IPR050221">
    <property type="entry name" value="26S_Proteasome_ATPase"/>
</dbReference>
<proteinExistence type="predicted"/>
<keyword evidence="6" id="KW-1185">Reference proteome</keyword>
<organism evidence="5 6">
    <name type="scientific">Zea mays</name>
    <name type="common">Maize</name>
    <dbReference type="NCBI Taxonomy" id="4577"/>
    <lineage>
        <taxon>Eukaryota</taxon>
        <taxon>Viridiplantae</taxon>
        <taxon>Streptophyta</taxon>
        <taxon>Embryophyta</taxon>
        <taxon>Tracheophyta</taxon>
        <taxon>Spermatophyta</taxon>
        <taxon>Magnoliopsida</taxon>
        <taxon>Liliopsida</taxon>
        <taxon>Poales</taxon>
        <taxon>Poaceae</taxon>
        <taxon>PACMAD clade</taxon>
        <taxon>Panicoideae</taxon>
        <taxon>Andropogonodae</taxon>
        <taxon>Andropogoneae</taxon>
        <taxon>Tripsacinae</taxon>
        <taxon>Zea</taxon>
    </lineage>
</organism>
<feature type="region of interest" description="Disordered" evidence="3">
    <location>
        <begin position="29"/>
        <end position="58"/>
    </location>
</feature>
<evidence type="ECO:0000313" key="5">
    <source>
        <dbReference type="EnsemblPlants" id="Zm00001eb228450_P001"/>
    </source>
</evidence>
<sequence length="245" mass="27773">MHPTAAPNPAAAPPSFAFLQSFHPPRIPHPRVSQGSLRARLQPPRIRPNHASRSRAAQVEELSVEREHLVNEKYKERLCFGIEIMDGFDQTVNVKVVMATNRADTLDPTLLRLGRLDRKVEFPLPDWWHKRLVFQMMKFPWIASGIAIKDNVECPITRLVGTPRWKFFTSKIMKIICDLDKTPGPGRQVNLGMLLKLRMLVSLQCALFETISCLDHEPSKVAAMAALKDYDTAVSNVCRIINSNQ</sequence>
<dbReference type="AlphaFoldDB" id="A0A804PDF5"/>
<keyword evidence="2" id="KW-0067">ATP-binding</keyword>
<reference evidence="6" key="1">
    <citation type="journal article" date="2009" name="Science">
        <title>The B73 maize genome: complexity, diversity, and dynamics.</title>
        <authorList>
            <person name="Schnable P.S."/>
            <person name="Ware D."/>
            <person name="Fulton R.S."/>
            <person name="Stein J.C."/>
            <person name="Wei F."/>
            <person name="Pasternak S."/>
            <person name="Liang C."/>
            <person name="Zhang J."/>
            <person name="Fulton L."/>
            <person name="Graves T.A."/>
            <person name="Minx P."/>
            <person name="Reily A.D."/>
            <person name="Courtney L."/>
            <person name="Kruchowski S.S."/>
            <person name="Tomlinson C."/>
            <person name="Strong C."/>
            <person name="Delehaunty K."/>
            <person name="Fronick C."/>
            <person name="Courtney B."/>
            <person name="Rock S.M."/>
            <person name="Belter E."/>
            <person name="Du F."/>
            <person name="Kim K."/>
            <person name="Abbott R.M."/>
            <person name="Cotton M."/>
            <person name="Levy A."/>
            <person name="Marchetto P."/>
            <person name="Ochoa K."/>
            <person name="Jackson S.M."/>
            <person name="Gillam B."/>
            <person name="Chen W."/>
            <person name="Yan L."/>
            <person name="Higginbotham J."/>
            <person name="Cardenas M."/>
            <person name="Waligorski J."/>
            <person name="Applebaum E."/>
            <person name="Phelps L."/>
            <person name="Falcone J."/>
            <person name="Kanchi K."/>
            <person name="Thane T."/>
            <person name="Scimone A."/>
            <person name="Thane N."/>
            <person name="Henke J."/>
            <person name="Wang T."/>
            <person name="Ruppert J."/>
            <person name="Shah N."/>
            <person name="Rotter K."/>
            <person name="Hodges J."/>
            <person name="Ingenthron E."/>
            <person name="Cordes M."/>
            <person name="Kohlberg S."/>
            <person name="Sgro J."/>
            <person name="Delgado B."/>
            <person name="Mead K."/>
            <person name="Chinwalla A."/>
            <person name="Leonard S."/>
            <person name="Crouse K."/>
            <person name="Collura K."/>
            <person name="Kudrna D."/>
            <person name="Currie J."/>
            <person name="He R."/>
            <person name="Angelova A."/>
            <person name="Rajasekar S."/>
            <person name="Mueller T."/>
            <person name="Lomeli R."/>
            <person name="Scara G."/>
            <person name="Ko A."/>
            <person name="Delaney K."/>
            <person name="Wissotski M."/>
            <person name="Lopez G."/>
            <person name="Campos D."/>
            <person name="Braidotti M."/>
            <person name="Ashley E."/>
            <person name="Golser W."/>
            <person name="Kim H."/>
            <person name="Lee S."/>
            <person name="Lin J."/>
            <person name="Dujmic Z."/>
            <person name="Kim W."/>
            <person name="Talag J."/>
            <person name="Zuccolo A."/>
            <person name="Fan C."/>
            <person name="Sebastian A."/>
            <person name="Kramer M."/>
            <person name="Spiegel L."/>
            <person name="Nascimento L."/>
            <person name="Zutavern T."/>
            <person name="Miller B."/>
            <person name="Ambroise C."/>
            <person name="Muller S."/>
            <person name="Spooner W."/>
            <person name="Narechania A."/>
            <person name="Ren L."/>
            <person name="Wei S."/>
            <person name="Kumari S."/>
            <person name="Faga B."/>
            <person name="Levy M.J."/>
            <person name="McMahan L."/>
            <person name="Van Buren P."/>
            <person name="Vaughn M.W."/>
            <person name="Ying K."/>
            <person name="Yeh C.-T."/>
            <person name="Emrich S.J."/>
            <person name="Jia Y."/>
            <person name="Kalyanaraman A."/>
            <person name="Hsia A.-P."/>
            <person name="Barbazuk W.B."/>
            <person name="Baucom R.S."/>
            <person name="Brutnell T.P."/>
            <person name="Carpita N.C."/>
            <person name="Chaparro C."/>
            <person name="Chia J.-M."/>
            <person name="Deragon J.-M."/>
            <person name="Estill J.C."/>
            <person name="Fu Y."/>
            <person name="Jeddeloh J.A."/>
            <person name="Han Y."/>
            <person name="Lee H."/>
            <person name="Li P."/>
            <person name="Lisch D.R."/>
            <person name="Liu S."/>
            <person name="Liu Z."/>
            <person name="Nagel D.H."/>
            <person name="McCann M.C."/>
            <person name="SanMiguel P."/>
            <person name="Myers A.M."/>
            <person name="Nettleton D."/>
            <person name="Nguyen J."/>
            <person name="Penning B.W."/>
            <person name="Ponnala L."/>
            <person name="Schneider K.L."/>
            <person name="Schwartz D.C."/>
            <person name="Sharma A."/>
            <person name="Soderlund C."/>
            <person name="Springer N.M."/>
            <person name="Sun Q."/>
            <person name="Wang H."/>
            <person name="Waterman M."/>
            <person name="Westerman R."/>
            <person name="Wolfgruber T.K."/>
            <person name="Yang L."/>
            <person name="Yu Y."/>
            <person name="Zhang L."/>
            <person name="Zhou S."/>
            <person name="Zhu Q."/>
            <person name="Bennetzen J.L."/>
            <person name="Dawe R.K."/>
            <person name="Jiang J."/>
            <person name="Jiang N."/>
            <person name="Presting G.G."/>
            <person name="Wessler S.R."/>
            <person name="Aluru S."/>
            <person name="Martienssen R.A."/>
            <person name="Clifton S.W."/>
            <person name="McCombie W.R."/>
            <person name="Wing R.A."/>
            <person name="Wilson R.K."/>
        </authorList>
    </citation>
    <scope>NUCLEOTIDE SEQUENCE [LARGE SCALE GENOMIC DNA]</scope>
    <source>
        <strain evidence="6">cv. B73</strain>
    </source>
</reference>
<reference evidence="5" key="3">
    <citation type="submission" date="2021-05" db="UniProtKB">
        <authorList>
            <consortium name="EnsemblPlants"/>
        </authorList>
    </citation>
    <scope>IDENTIFICATION</scope>
    <source>
        <strain evidence="5">cv. B73</strain>
    </source>
</reference>